<dbReference type="InterPro" id="IPR020846">
    <property type="entry name" value="MFS_dom"/>
</dbReference>
<keyword evidence="2 7" id="KW-0812">Transmembrane</keyword>
<dbReference type="GO" id="GO:0022857">
    <property type="term" value="F:transmembrane transporter activity"/>
    <property type="evidence" value="ECO:0007669"/>
    <property type="project" value="InterPro"/>
</dbReference>
<evidence type="ECO:0000259" key="8">
    <source>
        <dbReference type="PROSITE" id="PS50850"/>
    </source>
</evidence>
<evidence type="ECO:0000256" key="4">
    <source>
        <dbReference type="ARBA" id="ARBA00023136"/>
    </source>
</evidence>
<dbReference type="OrthoDB" id="4078873at2759"/>
<evidence type="ECO:0000256" key="3">
    <source>
        <dbReference type="ARBA" id="ARBA00022989"/>
    </source>
</evidence>
<feature type="transmembrane region" description="Helical" evidence="7">
    <location>
        <begin position="281"/>
        <end position="302"/>
    </location>
</feature>
<feature type="transmembrane region" description="Helical" evidence="7">
    <location>
        <begin position="227"/>
        <end position="251"/>
    </location>
</feature>
<feature type="compositionally biased region" description="Basic and acidic residues" evidence="6">
    <location>
        <begin position="30"/>
        <end position="42"/>
    </location>
</feature>
<feature type="transmembrane region" description="Helical" evidence="7">
    <location>
        <begin position="74"/>
        <end position="93"/>
    </location>
</feature>
<dbReference type="InterPro" id="IPR011701">
    <property type="entry name" value="MFS"/>
</dbReference>
<evidence type="ECO:0000313" key="10">
    <source>
        <dbReference type="Proteomes" id="UP000277212"/>
    </source>
</evidence>
<feature type="transmembrane region" description="Helical" evidence="7">
    <location>
        <begin position="314"/>
        <end position="332"/>
    </location>
</feature>
<organism evidence="9 10">
    <name type="scientific">Fusarium kuroshium</name>
    <dbReference type="NCBI Taxonomy" id="2010991"/>
    <lineage>
        <taxon>Eukaryota</taxon>
        <taxon>Fungi</taxon>
        <taxon>Dikarya</taxon>
        <taxon>Ascomycota</taxon>
        <taxon>Pezizomycotina</taxon>
        <taxon>Sordariomycetes</taxon>
        <taxon>Hypocreomycetidae</taxon>
        <taxon>Hypocreales</taxon>
        <taxon>Nectriaceae</taxon>
        <taxon>Fusarium</taxon>
        <taxon>Fusarium solani species complex</taxon>
    </lineage>
</organism>
<keyword evidence="10" id="KW-1185">Reference proteome</keyword>
<name>A0A3M2S7U4_9HYPO</name>
<evidence type="ECO:0000256" key="2">
    <source>
        <dbReference type="ARBA" id="ARBA00022692"/>
    </source>
</evidence>
<evidence type="ECO:0000256" key="7">
    <source>
        <dbReference type="SAM" id="Phobius"/>
    </source>
</evidence>
<feature type="transmembrane region" description="Helical" evidence="7">
    <location>
        <begin position="390"/>
        <end position="409"/>
    </location>
</feature>
<feature type="region of interest" description="Disordered" evidence="6">
    <location>
        <begin position="1"/>
        <end position="42"/>
    </location>
</feature>
<feature type="transmembrane region" description="Helical" evidence="7">
    <location>
        <begin position="421"/>
        <end position="439"/>
    </location>
</feature>
<accession>A0A3M2S7U4</accession>
<evidence type="ECO:0000313" key="9">
    <source>
        <dbReference type="EMBL" id="RMJ13633.1"/>
    </source>
</evidence>
<evidence type="ECO:0000256" key="6">
    <source>
        <dbReference type="SAM" id="MobiDB-lite"/>
    </source>
</evidence>
<dbReference type="PANTHER" id="PTHR23501:SF3">
    <property type="entry name" value="MAJOR FACILITATOR SUPERFAMILY (MFS) PROFILE DOMAIN-CONTAINING PROTEIN"/>
    <property type="match status" value="1"/>
</dbReference>
<feature type="transmembrane region" description="Helical" evidence="7">
    <location>
        <begin position="556"/>
        <end position="575"/>
    </location>
</feature>
<keyword evidence="4 7" id="KW-0472">Membrane</keyword>
<dbReference type="Proteomes" id="UP000277212">
    <property type="component" value="Unassembled WGS sequence"/>
</dbReference>
<feature type="transmembrane region" description="Helical" evidence="7">
    <location>
        <begin position="352"/>
        <end position="370"/>
    </location>
</feature>
<evidence type="ECO:0000256" key="5">
    <source>
        <dbReference type="ARBA" id="ARBA00023180"/>
    </source>
</evidence>
<reference evidence="9 10" key="1">
    <citation type="submission" date="2017-06" db="EMBL/GenBank/DDBJ databases">
        <title>Comparative genomic analysis of Ambrosia Fusariam Clade fungi.</title>
        <authorList>
            <person name="Stajich J.E."/>
            <person name="Carrillo J."/>
            <person name="Kijimoto T."/>
            <person name="Eskalen A."/>
            <person name="O'Donnell K."/>
            <person name="Kasson M."/>
        </authorList>
    </citation>
    <scope>NUCLEOTIDE SEQUENCE [LARGE SCALE GENOMIC DNA]</scope>
    <source>
        <strain evidence="9">UCR3666</strain>
    </source>
</reference>
<feature type="transmembrane region" description="Helical" evidence="7">
    <location>
        <begin position="445"/>
        <end position="466"/>
    </location>
</feature>
<feature type="transmembrane region" description="Helical" evidence="7">
    <location>
        <begin position="198"/>
        <end position="215"/>
    </location>
</feature>
<feature type="transmembrane region" description="Helical" evidence="7">
    <location>
        <begin position="141"/>
        <end position="158"/>
    </location>
</feature>
<dbReference type="PANTHER" id="PTHR23501">
    <property type="entry name" value="MAJOR FACILITATOR SUPERFAMILY"/>
    <property type="match status" value="1"/>
</dbReference>
<feature type="transmembrane region" description="Helical" evidence="7">
    <location>
        <begin position="105"/>
        <end position="129"/>
    </location>
</feature>
<feature type="domain" description="Major facilitator superfamily (MFS) profile" evidence="8">
    <location>
        <begin position="76"/>
        <end position="578"/>
    </location>
</feature>
<feature type="transmembrane region" description="Helical" evidence="7">
    <location>
        <begin position="164"/>
        <end position="186"/>
    </location>
</feature>
<comment type="caution">
    <text evidence="9">The sequence shown here is derived from an EMBL/GenBank/DDBJ whole genome shotgun (WGS) entry which is preliminary data.</text>
</comment>
<protein>
    <recommendedName>
        <fullName evidence="8">Major facilitator superfamily (MFS) profile domain-containing protein</fullName>
    </recommendedName>
</protein>
<sequence>MGINPFKKSKPDEDAAEGVTQAPEPAVDSNSKEMGVEGKLHDGDHELPEVTSTYQAGVRNIEAMTTVWTKKDMCLAYGNIWFIYFILSIQEVVVRSLNPFVVSAFAAHSLTAVVGIIASLFSGLAKIVFAKLMDTWGRPQTLLITMLLWTVGFIMMAGCKNVETYAAAQVFYLTGAQGVSYCITVFISDTSSLLNRPLMLTFATSPYIVTTWIGGPMADSIISGIGWRWGLGVWAIVIPIVVSPLSITFLYNQNKAKKMGLYQPHKVDISIKGVYGWCKDVDLVGIIMLIAGMALFLLPMSIYSRQADGWRSPMIISMIIIGGLLLIAFVIWERFFAPVTFIPYKLLSDRTVFFAGLMFTFVFWNSAIWGSYFTSMLMITWNTGVTKATYISNIYRVGSCFTAIILAYFMRVTGRFKWVNLYYSLPLMLLGVGLMIHFRQPDQDIGYVIMTQIFVAFAGGPIVVAGEMAMMAPSDHQHVAVMIAILDLFGSIGTAVGSTVSAAIWTGTFKDRLYARLPEGADVENIYGSIYSQLAYKWGTPIRYGIALAYGDSQKYMLITSVCILSLGWFCVFAWRDIKVTNIKQVRGNVA</sequence>
<dbReference type="GO" id="GO:0005886">
    <property type="term" value="C:plasma membrane"/>
    <property type="evidence" value="ECO:0007669"/>
    <property type="project" value="TreeGrafter"/>
</dbReference>
<dbReference type="Pfam" id="PF07690">
    <property type="entry name" value="MFS_1"/>
    <property type="match status" value="1"/>
</dbReference>
<evidence type="ECO:0000256" key="1">
    <source>
        <dbReference type="ARBA" id="ARBA00004141"/>
    </source>
</evidence>
<gene>
    <name evidence="9" type="ORF">CDV36_006716</name>
</gene>
<dbReference type="AlphaFoldDB" id="A0A3M2S7U4"/>
<dbReference type="PROSITE" id="PS50850">
    <property type="entry name" value="MFS"/>
    <property type="match status" value="1"/>
</dbReference>
<dbReference type="Gene3D" id="1.20.1250.20">
    <property type="entry name" value="MFS general substrate transporter like domains"/>
    <property type="match status" value="1"/>
</dbReference>
<keyword evidence="3 7" id="KW-1133">Transmembrane helix</keyword>
<keyword evidence="5" id="KW-0325">Glycoprotein</keyword>
<dbReference type="EMBL" id="NKUJ01000104">
    <property type="protein sequence ID" value="RMJ13633.1"/>
    <property type="molecule type" value="Genomic_DNA"/>
</dbReference>
<feature type="transmembrane region" description="Helical" evidence="7">
    <location>
        <begin position="478"/>
        <end position="505"/>
    </location>
</feature>
<comment type="subcellular location">
    <subcellularLocation>
        <location evidence="1">Membrane</location>
        <topology evidence="1">Multi-pass membrane protein</topology>
    </subcellularLocation>
</comment>
<dbReference type="SUPFAM" id="SSF103473">
    <property type="entry name" value="MFS general substrate transporter"/>
    <property type="match status" value="2"/>
</dbReference>
<proteinExistence type="predicted"/>
<dbReference type="InterPro" id="IPR036259">
    <property type="entry name" value="MFS_trans_sf"/>
</dbReference>